<comment type="caution">
    <text evidence="7">The sequence shown here is derived from an EMBL/GenBank/DDBJ whole genome shotgun (WGS) entry which is preliminary data.</text>
</comment>
<protein>
    <submittedName>
        <fullName evidence="7">Ampg permease</fullName>
    </submittedName>
</protein>
<feature type="transmembrane region" description="Helical" evidence="6">
    <location>
        <begin position="420"/>
        <end position="438"/>
    </location>
</feature>
<accession>A0A0W8FT00</accession>
<evidence type="ECO:0000256" key="4">
    <source>
        <dbReference type="ARBA" id="ARBA00022989"/>
    </source>
</evidence>
<dbReference type="AlphaFoldDB" id="A0A0W8FT00"/>
<feature type="transmembrane region" description="Helical" evidence="6">
    <location>
        <begin position="167"/>
        <end position="186"/>
    </location>
</feature>
<comment type="subcellular location">
    <subcellularLocation>
        <location evidence="1">Membrane</location>
        <topology evidence="1">Multi-pass membrane protein</topology>
    </subcellularLocation>
</comment>
<feature type="transmembrane region" description="Helical" evidence="6">
    <location>
        <begin position="98"/>
        <end position="123"/>
    </location>
</feature>
<dbReference type="InterPro" id="IPR036259">
    <property type="entry name" value="MFS_trans_sf"/>
</dbReference>
<feature type="transmembrane region" description="Helical" evidence="6">
    <location>
        <begin position="129"/>
        <end position="151"/>
    </location>
</feature>
<evidence type="ECO:0000313" key="7">
    <source>
        <dbReference type="EMBL" id="KUG23980.1"/>
    </source>
</evidence>
<dbReference type="InterPro" id="IPR011701">
    <property type="entry name" value="MFS"/>
</dbReference>
<feature type="transmembrane region" description="Helical" evidence="6">
    <location>
        <begin position="254"/>
        <end position="276"/>
    </location>
</feature>
<feature type="transmembrane region" description="Helical" evidence="6">
    <location>
        <begin position="352"/>
        <end position="376"/>
    </location>
</feature>
<feature type="transmembrane region" description="Helical" evidence="6">
    <location>
        <begin position="296"/>
        <end position="319"/>
    </location>
</feature>
<organism evidence="7">
    <name type="scientific">hydrocarbon metagenome</name>
    <dbReference type="NCBI Taxonomy" id="938273"/>
    <lineage>
        <taxon>unclassified sequences</taxon>
        <taxon>metagenomes</taxon>
        <taxon>ecological metagenomes</taxon>
    </lineage>
</organism>
<dbReference type="Pfam" id="PF07690">
    <property type="entry name" value="MFS_1"/>
    <property type="match status" value="1"/>
</dbReference>
<dbReference type="PANTHER" id="PTHR12778:SF10">
    <property type="entry name" value="MAJOR FACILITATOR SUPERFAMILY DOMAIN-CONTAINING PROTEIN 3"/>
    <property type="match status" value="1"/>
</dbReference>
<dbReference type="EMBL" id="LNQE01000873">
    <property type="protein sequence ID" value="KUG23980.1"/>
    <property type="molecule type" value="Genomic_DNA"/>
</dbReference>
<evidence type="ECO:0000256" key="2">
    <source>
        <dbReference type="ARBA" id="ARBA00022448"/>
    </source>
</evidence>
<evidence type="ECO:0000256" key="5">
    <source>
        <dbReference type="ARBA" id="ARBA00023136"/>
    </source>
</evidence>
<sequence length="447" mass="50174">MTRESRKNLFKGKMQNIVNEANKGRRMNAKWSPWTWVPSLYLAEGIPYMIAMTVSVVLYKNLGLSNTEIALYTSWLYLPWVIKPFWSPFVDMFRTKRFWIVLMQLAIGGAFACVALTLPAAGYVKYTLAIFWIMAFSSATHDIAADGFYMLGLDTPQQAAFVGVRTIFYRIATIASKGGLVILAGFLQEHGHTVKSAWAVTFFFAAAVFLALCLYHFFILPHPASDRAAPLDKSRGVVAEYFRIMSLFFRRKDIVVIILFLLFYRFAEAQLVKMVAPFLLDAREAGGLGLSTAEVGVIYGTVGVVALMLGGLLGGYAIYRNGLKFWLWPMVMIMNVPDLIFVYLSHAQPENIWLIGSVLALEQFGYGFGFTAYTMYMIMISQGEYKTVFYAIGTGIMALGMMIPAMGSGWIQEQLGYINFYYWILATTIPGFIVAALVKIDPEYGKK</sequence>
<dbReference type="GO" id="GO:0016020">
    <property type="term" value="C:membrane"/>
    <property type="evidence" value="ECO:0007669"/>
    <property type="project" value="UniProtKB-SubCell"/>
</dbReference>
<dbReference type="GO" id="GO:0022857">
    <property type="term" value="F:transmembrane transporter activity"/>
    <property type="evidence" value="ECO:0007669"/>
    <property type="project" value="InterPro"/>
</dbReference>
<name>A0A0W8FT00_9ZZZZ</name>
<keyword evidence="4 6" id="KW-1133">Transmembrane helix</keyword>
<keyword evidence="2" id="KW-0813">Transport</keyword>
<dbReference type="InterPro" id="IPR004752">
    <property type="entry name" value="AmpG_permease/AT-1"/>
</dbReference>
<reference evidence="7" key="1">
    <citation type="journal article" date="2015" name="Proc. Natl. Acad. Sci. U.S.A.">
        <title>Networks of energetic and metabolic interactions define dynamics in microbial communities.</title>
        <authorList>
            <person name="Embree M."/>
            <person name="Liu J.K."/>
            <person name="Al-Bassam M.M."/>
            <person name="Zengler K."/>
        </authorList>
    </citation>
    <scope>NUCLEOTIDE SEQUENCE</scope>
</reference>
<feature type="transmembrane region" description="Helical" evidence="6">
    <location>
        <begin position="69"/>
        <end position="86"/>
    </location>
</feature>
<keyword evidence="5 6" id="KW-0472">Membrane</keyword>
<feature type="transmembrane region" description="Helical" evidence="6">
    <location>
        <begin position="326"/>
        <end position="346"/>
    </location>
</feature>
<dbReference type="SUPFAM" id="SSF103473">
    <property type="entry name" value="MFS general substrate transporter"/>
    <property type="match status" value="1"/>
</dbReference>
<feature type="transmembrane region" description="Helical" evidence="6">
    <location>
        <begin position="34"/>
        <end position="57"/>
    </location>
</feature>
<dbReference type="PANTHER" id="PTHR12778">
    <property type="entry name" value="SOLUTE CARRIER FAMILY 33 ACETYL-COA TRANSPORTER -RELATED"/>
    <property type="match status" value="1"/>
</dbReference>
<feature type="transmembrane region" description="Helical" evidence="6">
    <location>
        <begin position="388"/>
        <end position="408"/>
    </location>
</feature>
<evidence type="ECO:0000256" key="3">
    <source>
        <dbReference type="ARBA" id="ARBA00022692"/>
    </source>
</evidence>
<dbReference type="Gene3D" id="1.20.1250.20">
    <property type="entry name" value="MFS general substrate transporter like domains"/>
    <property type="match status" value="2"/>
</dbReference>
<proteinExistence type="predicted"/>
<feature type="transmembrane region" description="Helical" evidence="6">
    <location>
        <begin position="198"/>
        <end position="218"/>
    </location>
</feature>
<evidence type="ECO:0000256" key="1">
    <source>
        <dbReference type="ARBA" id="ARBA00004141"/>
    </source>
</evidence>
<keyword evidence="3 6" id="KW-0812">Transmembrane</keyword>
<gene>
    <name evidence="7" type="ORF">ASZ90_006228</name>
</gene>
<evidence type="ECO:0000256" key="6">
    <source>
        <dbReference type="SAM" id="Phobius"/>
    </source>
</evidence>